<dbReference type="InterPro" id="IPR004942">
    <property type="entry name" value="Roadblock/LAMTOR2_dom"/>
</dbReference>
<gene>
    <name evidence="2" type="ORF">E4634_14100</name>
</gene>
<sequence>MTKLSVEQAAEITRPCLLETMDRYSAIDAMLVVSVDGHMIANHMREEKPMRRLASMGSSLMSLGDTVTEELNMGACKNVVIENDLGHVVFRHVNKILVLVAVTQSPGGLGILLSASKSCAENVAKNFSALIS</sequence>
<dbReference type="Proteomes" id="UP000298050">
    <property type="component" value="Unassembled WGS sequence"/>
</dbReference>
<dbReference type="Pfam" id="PF03259">
    <property type="entry name" value="Robl_LC7"/>
    <property type="match status" value="1"/>
</dbReference>
<dbReference type="Gene3D" id="3.30.450.30">
    <property type="entry name" value="Dynein light chain 2a, cytoplasmic"/>
    <property type="match status" value="1"/>
</dbReference>
<dbReference type="OrthoDB" id="5624776at2"/>
<evidence type="ECO:0000259" key="1">
    <source>
        <dbReference type="SMART" id="SM00960"/>
    </source>
</evidence>
<protein>
    <recommendedName>
        <fullName evidence="1">Roadblock/LAMTOR2 domain-containing protein</fullName>
    </recommendedName>
</protein>
<evidence type="ECO:0000313" key="3">
    <source>
        <dbReference type="Proteomes" id="UP000298050"/>
    </source>
</evidence>
<name>A0A4Z0LZG1_9GAMM</name>
<accession>A0A4Z0LZG1</accession>
<feature type="domain" description="Roadblock/LAMTOR2" evidence="1">
    <location>
        <begin position="16"/>
        <end position="103"/>
    </location>
</feature>
<evidence type="ECO:0000313" key="2">
    <source>
        <dbReference type="EMBL" id="TGD72651.1"/>
    </source>
</evidence>
<dbReference type="SUPFAM" id="SSF103196">
    <property type="entry name" value="Roadblock/LC7 domain"/>
    <property type="match status" value="1"/>
</dbReference>
<dbReference type="RefSeq" id="WP_135444972.1">
    <property type="nucleotide sequence ID" value="NZ_SRLE01000009.1"/>
</dbReference>
<dbReference type="SMART" id="SM00960">
    <property type="entry name" value="Robl_LC7"/>
    <property type="match status" value="1"/>
</dbReference>
<organism evidence="2 3">
    <name type="scientific">Mangrovimicrobium sediminis</name>
    <dbReference type="NCBI Taxonomy" id="2562682"/>
    <lineage>
        <taxon>Bacteria</taxon>
        <taxon>Pseudomonadati</taxon>
        <taxon>Pseudomonadota</taxon>
        <taxon>Gammaproteobacteria</taxon>
        <taxon>Cellvibrionales</taxon>
        <taxon>Halieaceae</taxon>
        <taxon>Mangrovimicrobium</taxon>
    </lineage>
</organism>
<proteinExistence type="predicted"/>
<dbReference type="AlphaFoldDB" id="A0A4Z0LZG1"/>
<dbReference type="EMBL" id="SRLE01000009">
    <property type="protein sequence ID" value="TGD72651.1"/>
    <property type="molecule type" value="Genomic_DNA"/>
</dbReference>
<keyword evidence="3" id="KW-1185">Reference proteome</keyword>
<comment type="caution">
    <text evidence="2">The sequence shown here is derived from an EMBL/GenBank/DDBJ whole genome shotgun (WGS) entry which is preliminary data.</text>
</comment>
<reference evidence="2 3" key="1">
    <citation type="submission" date="2019-04" db="EMBL/GenBank/DDBJ databases">
        <title>Taxonomy of novel Haliea sp. from mangrove soil of West Coast of India.</title>
        <authorList>
            <person name="Verma A."/>
            <person name="Kumar P."/>
            <person name="Krishnamurthi S."/>
        </authorList>
    </citation>
    <scope>NUCLEOTIDE SEQUENCE [LARGE SCALE GENOMIC DNA]</scope>
    <source>
        <strain evidence="2 3">SAOS-164</strain>
    </source>
</reference>